<dbReference type="Pfam" id="PF01225">
    <property type="entry name" value="Mur_ligase"/>
    <property type="match status" value="1"/>
</dbReference>
<comment type="caution">
    <text evidence="12">The sequence shown here is derived from an EMBL/GenBank/DDBJ whole genome shotgun (WGS) entry which is preliminary data.</text>
</comment>
<evidence type="ECO:0000256" key="8">
    <source>
        <dbReference type="ARBA" id="ARBA00023316"/>
    </source>
</evidence>
<dbReference type="InterPro" id="IPR004101">
    <property type="entry name" value="Mur_ligase_C"/>
</dbReference>
<evidence type="ECO:0000256" key="2">
    <source>
        <dbReference type="ARBA" id="ARBA00022618"/>
    </source>
</evidence>
<keyword evidence="2" id="KW-0132">Cell division</keyword>
<dbReference type="Gene3D" id="3.90.190.20">
    <property type="entry name" value="Mur ligase, C-terminal domain"/>
    <property type="match status" value="1"/>
</dbReference>
<keyword evidence="1" id="KW-0436">Ligase</keyword>
<dbReference type="PANTHER" id="PTHR43445:SF3">
    <property type="entry name" value="UDP-N-ACETYLMURAMATE--L-ALANINE LIGASE"/>
    <property type="match status" value="1"/>
</dbReference>
<evidence type="ECO:0000259" key="9">
    <source>
        <dbReference type="Pfam" id="PF01225"/>
    </source>
</evidence>
<keyword evidence="5" id="KW-0133">Cell shape</keyword>
<proteinExistence type="predicted"/>
<dbReference type="InterPro" id="IPR036615">
    <property type="entry name" value="Mur_ligase_C_dom_sf"/>
</dbReference>
<feature type="domain" description="Mur ligase C-terminal" evidence="10">
    <location>
        <begin position="321"/>
        <end position="458"/>
    </location>
</feature>
<gene>
    <name evidence="12" type="ORF">A2008_07565</name>
</gene>
<evidence type="ECO:0000313" key="13">
    <source>
        <dbReference type="Proteomes" id="UP000178735"/>
    </source>
</evidence>
<feature type="domain" description="Mur ligase N-terminal catalytic" evidence="9">
    <location>
        <begin position="4"/>
        <end position="110"/>
    </location>
</feature>
<dbReference type="GO" id="GO:0016881">
    <property type="term" value="F:acid-amino acid ligase activity"/>
    <property type="evidence" value="ECO:0007669"/>
    <property type="project" value="InterPro"/>
</dbReference>
<reference evidence="12 13" key="1">
    <citation type="journal article" date="2016" name="Nat. Commun.">
        <title>Thousands of microbial genomes shed light on interconnected biogeochemical processes in an aquifer system.</title>
        <authorList>
            <person name="Anantharaman K."/>
            <person name="Brown C.T."/>
            <person name="Hug L.A."/>
            <person name="Sharon I."/>
            <person name="Castelle C.J."/>
            <person name="Probst A.J."/>
            <person name="Thomas B.C."/>
            <person name="Singh A."/>
            <person name="Wilkins M.J."/>
            <person name="Karaoz U."/>
            <person name="Brodie E.L."/>
            <person name="Williams K.H."/>
            <person name="Hubbard S.S."/>
            <person name="Banfield J.F."/>
        </authorList>
    </citation>
    <scope>NUCLEOTIDE SEQUENCE [LARGE SCALE GENOMIC DNA]</scope>
</reference>
<dbReference type="Pfam" id="PF08245">
    <property type="entry name" value="Mur_ligase_M"/>
    <property type="match status" value="1"/>
</dbReference>
<keyword evidence="6" id="KW-0573">Peptidoglycan synthesis</keyword>
<dbReference type="SUPFAM" id="SSF53623">
    <property type="entry name" value="MurD-like peptide ligases, catalytic domain"/>
    <property type="match status" value="1"/>
</dbReference>
<dbReference type="GO" id="GO:0009252">
    <property type="term" value="P:peptidoglycan biosynthetic process"/>
    <property type="evidence" value="ECO:0007669"/>
    <property type="project" value="UniProtKB-KW"/>
</dbReference>
<feature type="domain" description="Mur ligase central" evidence="11">
    <location>
        <begin position="118"/>
        <end position="299"/>
    </location>
</feature>
<dbReference type="PANTHER" id="PTHR43445">
    <property type="entry name" value="UDP-N-ACETYLMURAMATE--L-ALANINE LIGASE-RELATED"/>
    <property type="match status" value="1"/>
</dbReference>
<evidence type="ECO:0000256" key="7">
    <source>
        <dbReference type="ARBA" id="ARBA00023306"/>
    </source>
</evidence>
<dbReference type="Proteomes" id="UP000178735">
    <property type="component" value="Unassembled WGS sequence"/>
</dbReference>
<protein>
    <recommendedName>
        <fullName evidence="14">UDP-N-acetylmuramate--L-alanine ligase</fullName>
    </recommendedName>
</protein>
<evidence type="ECO:0000313" key="12">
    <source>
        <dbReference type="EMBL" id="OGM08619.1"/>
    </source>
</evidence>
<sequence length="477" mass="51978">MKSYYFIGILGSGMSALARVAHEMGHRVGGSDRSLAGAICEEFRSAGIGLYPQDGSGIEKFAAERSISAKEIVVVKSTAIEDTVADLVKARSLGLAEMHRSDLLAEFFNRAGRSIAAAGTAGKTSVSTMISFILDECGVSPSFVIGGVSRNFQVSSRYRKSEHFVIEADESDGTIVKYKPYIGLLTNISKEHKELDELHGLFNGFISNIARGGYALINISCPEVSKLFEARETKKDDINYKIINFEYCKNVNSYNNDFLVSEVNLKPEGSSFKINGTLFETPLIGRYNVENFAVSIIAAHIAGAEMRDIAASLKNYAGVARRMEVIGRHNGVVVIDDYAHNPHEIKTAINAVKIFDKPVIAVYQPHGYGPTALTRSELCDAFTDLKKRDRLFINEIYYGGGTVNKTITSRELVDEISPKLPGGIVSYCATLDDATNSVTKTISDNLKEPYIVLVMGARDINTICPRILRGISAAGPV</sequence>
<evidence type="ECO:0000259" key="11">
    <source>
        <dbReference type="Pfam" id="PF08245"/>
    </source>
</evidence>
<dbReference type="AlphaFoldDB" id="A0A1F7X1M4"/>
<dbReference type="GO" id="GO:0005524">
    <property type="term" value="F:ATP binding"/>
    <property type="evidence" value="ECO:0007669"/>
    <property type="project" value="UniProtKB-KW"/>
</dbReference>
<keyword evidence="4" id="KW-0067">ATP-binding</keyword>
<organism evidence="12 13">
    <name type="scientific">Candidatus Wallbacteria bacterium GWC2_49_35</name>
    <dbReference type="NCBI Taxonomy" id="1817813"/>
    <lineage>
        <taxon>Bacteria</taxon>
        <taxon>Candidatus Walliibacteriota</taxon>
    </lineage>
</organism>
<accession>A0A1F7X1M4</accession>
<dbReference type="InterPro" id="IPR050061">
    <property type="entry name" value="MurCDEF_pg_biosynth"/>
</dbReference>
<dbReference type="InterPro" id="IPR013221">
    <property type="entry name" value="Mur_ligase_cen"/>
</dbReference>
<dbReference type="STRING" id="1817813.A2008_07565"/>
<dbReference type="GO" id="GO:0071555">
    <property type="term" value="P:cell wall organization"/>
    <property type="evidence" value="ECO:0007669"/>
    <property type="project" value="UniProtKB-KW"/>
</dbReference>
<keyword evidence="3" id="KW-0547">Nucleotide-binding</keyword>
<dbReference type="SUPFAM" id="SSF51984">
    <property type="entry name" value="MurCD N-terminal domain"/>
    <property type="match status" value="1"/>
</dbReference>
<evidence type="ECO:0000259" key="10">
    <source>
        <dbReference type="Pfam" id="PF02875"/>
    </source>
</evidence>
<dbReference type="InterPro" id="IPR000713">
    <property type="entry name" value="Mur_ligase_N"/>
</dbReference>
<evidence type="ECO:0000256" key="1">
    <source>
        <dbReference type="ARBA" id="ARBA00022598"/>
    </source>
</evidence>
<keyword evidence="7" id="KW-0131">Cell cycle</keyword>
<dbReference type="Gene3D" id="3.40.50.720">
    <property type="entry name" value="NAD(P)-binding Rossmann-like Domain"/>
    <property type="match status" value="1"/>
</dbReference>
<evidence type="ECO:0000256" key="3">
    <source>
        <dbReference type="ARBA" id="ARBA00022741"/>
    </source>
</evidence>
<dbReference type="GO" id="GO:0051301">
    <property type="term" value="P:cell division"/>
    <property type="evidence" value="ECO:0007669"/>
    <property type="project" value="UniProtKB-KW"/>
</dbReference>
<keyword evidence="8" id="KW-0961">Cell wall biogenesis/degradation</keyword>
<dbReference type="Gene3D" id="3.40.1190.10">
    <property type="entry name" value="Mur-like, catalytic domain"/>
    <property type="match status" value="1"/>
</dbReference>
<name>A0A1F7X1M4_9BACT</name>
<dbReference type="Pfam" id="PF02875">
    <property type="entry name" value="Mur_ligase_C"/>
    <property type="match status" value="1"/>
</dbReference>
<evidence type="ECO:0000256" key="5">
    <source>
        <dbReference type="ARBA" id="ARBA00022960"/>
    </source>
</evidence>
<dbReference type="EMBL" id="MGFH01000006">
    <property type="protein sequence ID" value="OGM08619.1"/>
    <property type="molecule type" value="Genomic_DNA"/>
</dbReference>
<dbReference type="GO" id="GO:0008360">
    <property type="term" value="P:regulation of cell shape"/>
    <property type="evidence" value="ECO:0007669"/>
    <property type="project" value="UniProtKB-KW"/>
</dbReference>
<evidence type="ECO:0008006" key="14">
    <source>
        <dbReference type="Google" id="ProtNLM"/>
    </source>
</evidence>
<dbReference type="InterPro" id="IPR036565">
    <property type="entry name" value="Mur-like_cat_sf"/>
</dbReference>
<evidence type="ECO:0000256" key="4">
    <source>
        <dbReference type="ARBA" id="ARBA00022840"/>
    </source>
</evidence>
<dbReference type="SUPFAM" id="SSF53244">
    <property type="entry name" value="MurD-like peptide ligases, peptide-binding domain"/>
    <property type="match status" value="1"/>
</dbReference>
<evidence type="ECO:0000256" key="6">
    <source>
        <dbReference type="ARBA" id="ARBA00022984"/>
    </source>
</evidence>